<dbReference type="Proteomes" id="UP000291130">
    <property type="component" value="Chromosome"/>
</dbReference>
<proteinExistence type="predicted"/>
<dbReference type="EMBL" id="CP035952">
    <property type="protein sequence ID" value="QBF26736.1"/>
    <property type="molecule type" value="Genomic_DNA"/>
</dbReference>
<sequence length="342" mass="36928">MPREDMSIDQKLVRFRSQALHQIGAEPWTSPAIQAKVLRTLLERVRAASDADLCPVVCVDLDLTSLLAPEKSREVLLQLAPVASELPMPAAQRALFTAHLGEIWRGKEQALLPGYTSTSIMAYGAYMLAQLQLRTGNTLESQTCALCEKWVCSKVHALLRAGYWDRDLAHDQISPGFTAFADRVAKAGGSIVFLSNRDASLREVSLACIRRLLGGAEQPFAFFGPGGASFDASSKASAVFQIEAGVCFGVHYGVAQNGQTIYPDAQDTSTVRGQQAIVAVIDDRAQNRRQIIEAAVASSDRLVDAGLAGIMDIASAAYGFCPEIDVVSMETVISSFQIQEAY</sequence>
<dbReference type="KEGG" id="ptk:EXN22_13900"/>
<name>A0A411MIP0_9PSED</name>
<protein>
    <submittedName>
        <fullName evidence="1">Uncharacterized protein</fullName>
    </submittedName>
</protein>
<reference evidence="1 2" key="1">
    <citation type="submission" date="2019-02" db="EMBL/GenBank/DDBJ databases">
        <title>Complete genome sequence of Pseudomonas sp. SNU WT1 isolated from rainbow trout.</title>
        <authorList>
            <person name="Oh W.T."/>
            <person name="Park S.C."/>
        </authorList>
    </citation>
    <scope>NUCLEOTIDE SEQUENCE [LARGE SCALE GENOMIC DNA]</scope>
    <source>
        <strain evidence="1 2">SNU WT1</strain>
    </source>
</reference>
<accession>A0A411MIP0</accession>
<gene>
    <name evidence="1" type="ORF">EXN22_13900</name>
</gene>
<evidence type="ECO:0000313" key="2">
    <source>
        <dbReference type="Proteomes" id="UP000291130"/>
    </source>
</evidence>
<keyword evidence="2" id="KW-1185">Reference proteome</keyword>
<evidence type="ECO:0000313" key="1">
    <source>
        <dbReference type="EMBL" id="QBF26736.1"/>
    </source>
</evidence>
<organism evidence="1 2">
    <name type="scientific">Pseudomonas tructae</name>
    <dbReference type="NCBI Taxonomy" id="2518644"/>
    <lineage>
        <taxon>Bacteria</taxon>
        <taxon>Pseudomonadati</taxon>
        <taxon>Pseudomonadota</taxon>
        <taxon>Gammaproteobacteria</taxon>
        <taxon>Pseudomonadales</taxon>
        <taxon>Pseudomonadaceae</taxon>
        <taxon>Pseudomonas</taxon>
    </lineage>
</organism>
<dbReference type="RefSeq" id="WP_130264603.1">
    <property type="nucleotide sequence ID" value="NZ_CP035952.1"/>
</dbReference>
<dbReference type="AlphaFoldDB" id="A0A411MIP0"/>